<accession>A0A5K7Z2C3</accession>
<dbReference type="KEGG" id="dwd:DSCW_16600"/>
<gene>
    <name evidence="1" type="ORF">DSCW_16600</name>
</gene>
<sequence>MDESIKKKETDAPLQSTGIADLLGKKSVRATFRLHPTAVELMSIIAAQLGLKQKSLFDYLMEDTDALHAVAELRPPDTKIKEQRIQKTFVVSQRSLAALDTVAKHAATSRNDLIEKSIQRLLPVLEKERLRQRKRTMALSQIAGHFKQGKALLDDVRAMVGEDDSLYQSLGRVMDAYGKTVDDIQKRIDKGKRISEFSLDALKETDRNFE</sequence>
<dbReference type="RefSeq" id="WP_155303285.1">
    <property type="nucleotide sequence ID" value="NZ_AP021875.1"/>
</dbReference>
<organism evidence="1 2">
    <name type="scientific">Desulfosarcina widdelii</name>
    <dbReference type="NCBI Taxonomy" id="947919"/>
    <lineage>
        <taxon>Bacteria</taxon>
        <taxon>Pseudomonadati</taxon>
        <taxon>Thermodesulfobacteriota</taxon>
        <taxon>Desulfobacteria</taxon>
        <taxon>Desulfobacterales</taxon>
        <taxon>Desulfosarcinaceae</taxon>
        <taxon>Desulfosarcina</taxon>
    </lineage>
</organism>
<evidence type="ECO:0000313" key="1">
    <source>
        <dbReference type="EMBL" id="BBO74243.1"/>
    </source>
</evidence>
<dbReference type="EMBL" id="AP021875">
    <property type="protein sequence ID" value="BBO74243.1"/>
    <property type="molecule type" value="Genomic_DNA"/>
</dbReference>
<dbReference type="AlphaFoldDB" id="A0A5K7Z2C3"/>
<proteinExistence type="predicted"/>
<evidence type="ECO:0000313" key="2">
    <source>
        <dbReference type="Proteomes" id="UP000427769"/>
    </source>
</evidence>
<reference evidence="1 2" key="1">
    <citation type="submission" date="2019-11" db="EMBL/GenBank/DDBJ databases">
        <title>Comparative genomics of hydrocarbon-degrading Desulfosarcina strains.</title>
        <authorList>
            <person name="Watanabe M."/>
            <person name="Kojima H."/>
            <person name="Fukui M."/>
        </authorList>
    </citation>
    <scope>NUCLEOTIDE SEQUENCE [LARGE SCALE GENOMIC DNA]</scope>
    <source>
        <strain evidence="1 2">PP31</strain>
    </source>
</reference>
<dbReference type="OrthoDB" id="5419800at2"/>
<keyword evidence="2" id="KW-1185">Reference proteome</keyword>
<name>A0A5K7Z2C3_9BACT</name>
<protein>
    <submittedName>
        <fullName evidence="1">Uncharacterized protein</fullName>
    </submittedName>
</protein>
<dbReference type="Proteomes" id="UP000427769">
    <property type="component" value="Chromosome"/>
</dbReference>